<keyword evidence="2" id="KW-1185">Reference proteome</keyword>
<evidence type="ECO:0000313" key="1">
    <source>
        <dbReference type="EMBL" id="EJZ08331.1"/>
    </source>
</evidence>
<dbReference type="EMBL" id="ALQA01000032">
    <property type="protein sequence ID" value="EJZ08331.1"/>
    <property type="molecule type" value="Genomic_DNA"/>
</dbReference>
<accession>K0UNE0</accession>
<sequence length="379" mass="41557">MFAHGGAVTVRITLTDEELPPSGDFIAFLRQWISGAPFDGTSWARDGHARAIRAGTGASRQQVLRDVSALVESDEGSRHLTRAYELFVALLVGDSDALAAIHDRFRFILVVGIPRSGGKYLTKQLFRALGHDPNTVPEVLGHDAYPDAGPWRFGEGLGSVSRNGWTTSLQTTAEYLTMVELFFGAGAGAGAQSGHSVVVPSKATKAPYAAGLFRSAFGENTEAVVTVRHPVPACVSTYEACGGYPQDGHFAVRRNIERFCARELIDLGFTRSQISEMDYFDAYLRYWENYHSRLAMSVARISPTHTVVAYGADAFVGHARRFATRFGAADCQIEPFAVKDPTLWRTDWLERAEQPMNRVAAQWARAGLEFPLDAVHAAW</sequence>
<dbReference type="HOGENOM" id="CLU_722846_0_0_11"/>
<evidence type="ECO:0008006" key="3">
    <source>
        <dbReference type="Google" id="ProtNLM"/>
    </source>
</evidence>
<evidence type="ECO:0000313" key="2">
    <source>
        <dbReference type="Proteomes" id="UP000006072"/>
    </source>
</evidence>
<dbReference type="SUPFAM" id="SSF52540">
    <property type="entry name" value="P-loop containing nucleoside triphosphate hydrolases"/>
    <property type="match status" value="1"/>
</dbReference>
<dbReference type="Gene3D" id="3.40.50.300">
    <property type="entry name" value="P-loop containing nucleotide triphosphate hydrolases"/>
    <property type="match status" value="1"/>
</dbReference>
<gene>
    <name evidence="1" type="ORF">MVAC_15548</name>
</gene>
<organism evidence="1 2">
    <name type="scientific">Mycolicibacterium vaccae ATCC 25954</name>
    <dbReference type="NCBI Taxonomy" id="1194972"/>
    <lineage>
        <taxon>Bacteria</taxon>
        <taxon>Bacillati</taxon>
        <taxon>Actinomycetota</taxon>
        <taxon>Actinomycetes</taxon>
        <taxon>Mycobacteriales</taxon>
        <taxon>Mycobacteriaceae</taxon>
        <taxon>Mycolicibacterium</taxon>
    </lineage>
</organism>
<dbReference type="AlphaFoldDB" id="K0UNE0"/>
<name>K0UNE0_MYCVA</name>
<dbReference type="Proteomes" id="UP000006072">
    <property type="component" value="Unassembled WGS sequence"/>
</dbReference>
<comment type="caution">
    <text evidence="1">The sequence shown here is derived from an EMBL/GenBank/DDBJ whole genome shotgun (WGS) entry which is preliminary data.</text>
</comment>
<reference evidence="1 2" key="1">
    <citation type="journal article" date="2012" name="J. Bacteriol.">
        <title>Complete Genome Sequence of Mycobacterium vaccae Type Strain ATCC 25954.</title>
        <authorList>
            <person name="Ho Y.S."/>
            <person name="Adroub S.A."/>
            <person name="Abadi M."/>
            <person name="Al Alwan B."/>
            <person name="Alkhateeb R."/>
            <person name="Gao G."/>
            <person name="Ragab A."/>
            <person name="Ali S."/>
            <person name="van Soolingen D."/>
            <person name="Bitter W."/>
            <person name="Pain A."/>
            <person name="Abdallah A.M."/>
        </authorList>
    </citation>
    <scope>NUCLEOTIDE SEQUENCE [LARGE SCALE GENOMIC DNA]</scope>
    <source>
        <strain evidence="1 2">ATCC 25954</strain>
    </source>
</reference>
<proteinExistence type="predicted"/>
<protein>
    <recommendedName>
        <fullName evidence="3">Sulfotransferase family protein</fullName>
    </recommendedName>
</protein>
<dbReference type="InterPro" id="IPR027417">
    <property type="entry name" value="P-loop_NTPase"/>
</dbReference>
<dbReference type="PATRIC" id="fig|1194972.3.peg.3106"/>